<dbReference type="PANTHER" id="PTHR33463">
    <property type="entry name" value="NB-ARC DOMAIN-CONTAINING PROTEIN-RELATED"/>
    <property type="match status" value="1"/>
</dbReference>
<dbReference type="InterPro" id="IPR057135">
    <property type="entry name" value="At4g27190-like_LRR"/>
</dbReference>
<dbReference type="SUPFAM" id="SSF52047">
    <property type="entry name" value="RNI-like"/>
    <property type="match status" value="1"/>
</dbReference>
<accession>A0AAN9HWS7</accession>
<reference evidence="3 4" key="1">
    <citation type="submission" date="2024-01" db="EMBL/GenBank/DDBJ databases">
        <title>The genomes of 5 underutilized Papilionoideae crops provide insights into root nodulation and disease resistanc.</title>
        <authorList>
            <person name="Yuan L."/>
        </authorList>
    </citation>
    <scope>NUCLEOTIDE SEQUENCE [LARGE SCALE GENOMIC DNA]</scope>
    <source>
        <strain evidence="3">ZHUSHIDOU_FW_LH</strain>
        <tissue evidence="3">Leaf</tissue>
    </source>
</reference>
<keyword evidence="4" id="KW-1185">Reference proteome</keyword>
<evidence type="ECO:0000313" key="3">
    <source>
        <dbReference type="EMBL" id="KAK7256987.1"/>
    </source>
</evidence>
<evidence type="ECO:0000256" key="1">
    <source>
        <dbReference type="ARBA" id="ARBA00022821"/>
    </source>
</evidence>
<gene>
    <name evidence="3" type="ORF">RIF29_30638</name>
</gene>
<evidence type="ECO:0000259" key="2">
    <source>
        <dbReference type="Pfam" id="PF23247"/>
    </source>
</evidence>
<dbReference type="InterPro" id="IPR032675">
    <property type="entry name" value="LRR_dom_sf"/>
</dbReference>
<dbReference type="Pfam" id="PF23247">
    <property type="entry name" value="LRR_RPS2"/>
    <property type="match status" value="1"/>
</dbReference>
<dbReference type="AlphaFoldDB" id="A0AAN9HWS7"/>
<protein>
    <recommendedName>
        <fullName evidence="2">Disease resistance protein At4g27190-like leucine-rich repeats domain-containing protein</fullName>
    </recommendedName>
</protein>
<dbReference type="InterPro" id="IPR050905">
    <property type="entry name" value="Plant_NBS-LRR"/>
</dbReference>
<dbReference type="PANTHER" id="PTHR33463:SF167">
    <property type="entry name" value="PUTATIVE-RELATED"/>
    <property type="match status" value="1"/>
</dbReference>
<name>A0AAN9HWS7_CROPI</name>
<feature type="domain" description="Disease resistance protein At4g27190-like leucine-rich repeats" evidence="2">
    <location>
        <begin position="51"/>
        <end position="190"/>
    </location>
</feature>
<dbReference type="Gene3D" id="3.80.10.10">
    <property type="entry name" value="Ribonuclease Inhibitor"/>
    <property type="match status" value="1"/>
</dbReference>
<comment type="caution">
    <text evidence="3">The sequence shown here is derived from an EMBL/GenBank/DDBJ whole genome shotgun (WGS) entry which is preliminary data.</text>
</comment>
<keyword evidence="1" id="KW-0611">Plant defense</keyword>
<dbReference type="Proteomes" id="UP001372338">
    <property type="component" value="Unassembled WGS sequence"/>
</dbReference>
<organism evidence="3 4">
    <name type="scientific">Crotalaria pallida</name>
    <name type="common">Smooth rattlebox</name>
    <name type="synonym">Crotalaria striata</name>
    <dbReference type="NCBI Taxonomy" id="3830"/>
    <lineage>
        <taxon>Eukaryota</taxon>
        <taxon>Viridiplantae</taxon>
        <taxon>Streptophyta</taxon>
        <taxon>Embryophyta</taxon>
        <taxon>Tracheophyta</taxon>
        <taxon>Spermatophyta</taxon>
        <taxon>Magnoliopsida</taxon>
        <taxon>eudicotyledons</taxon>
        <taxon>Gunneridae</taxon>
        <taxon>Pentapetalae</taxon>
        <taxon>rosids</taxon>
        <taxon>fabids</taxon>
        <taxon>Fabales</taxon>
        <taxon>Fabaceae</taxon>
        <taxon>Papilionoideae</taxon>
        <taxon>50 kb inversion clade</taxon>
        <taxon>genistoids sensu lato</taxon>
        <taxon>core genistoids</taxon>
        <taxon>Crotalarieae</taxon>
        <taxon>Crotalaria</taxon>
    </lineage>
</organism>
<proteinExistence type="predicted"/>
<dbReference type="EMBL" id="JAYWIO010000006">
    <property type="protein sequence ID" value="KAK7256987.1"/>
    <property type="molecule type" value="Genomic_DNA"/>
</dbReference>
<sequence>MHTFLCPSLKKLDVNHCHELQIFKSKSQKCKEVIPFPDQFLFPSVKVIPKIEEMSLSSNDVTKINNGEYCDDDLYAVKTLYLGCFHDELDKLPMSFLQRFTNLETLHLRHSSFREIFSSENVGTIMKLKTLILNGLKDLEYLCKEKSEMATFLPSIETLHVHWCSKLKNAVPSSSLRLFQNLDKLYVSNCSGLINIITLSAARSFLKLRQLIIYNCEMVEEIVADEDDSDGGEVAFMKLELLTLDNLPRLTSFCKESFSFKFPLLKTLYVLECPKMETFSHGTLSAPKLNKVLVTDDEWRWEGELNTTIRKLFDEKSP</sequence>
<evidence type="ECO:0000313" key="4">
    <source>
        <dbReference type="Proteomes" id="UP001372338"/>
    </source>
</evidence>